<comment type="caution">
    <text evidence="1">The sequence shown here is derived from an EMBL/GenBank/DDBJ whole genome shotgun (WGS) entry which is preliminary data.</text>
</comment>
<name>A0ACC2SZ14_9FUNG</name>
<evidence type="ECO:0000313" key="2">
    <source>
        <dbReference type="Proteomes" id="UP001165960"/>
    </source>
</evidence>
<gene>
    <name evidence="1" type="ORF">DSO57_1037486</name>
</gene>
<sequence>MVLCATPWLLKETAVYLEPHQRCLDFFPTNEQSQHESWGADAHLNMSQIFTKEQGKLHFLPDDLHAICYRVIGASKNILEFQLIDLSESSSIHPLARLIRVHFDYAILPSVDLFSVDTANVVCWVCSGSGPVVRLQLNALDDFSSSGRPLIRQQFSFQGLESDLTLFKALDATSVVAATASGTLFHGELVDQDRSFVCKTWKQSSLMSSLLSSFSRFVKTADADLACYQTVSLASYPLGDRKHLVFSLCRDRVVRVWSTKLQQQIHQIPLISLDISGNATSQPLHLLPEDSIDALRVYSASEGTVRLMVHTNCDAGSIFLVYRLKVNMDEVASSEFEYHLPFSNDSRKPSQLVDFFVSSKDSVDALWAIWKVEGKNSIFWLPHNYPEGSGPRVPFSPGTTRWLPVASDLGEDVKVPQVDPETPPNGIPHIFLDFLGRPNYFTLRAIKYAADLHFRDKLPNIHAPRSYETPQALFKFLQQHMGASLPRDNRYNDRLIEEWSNFAKLCIQSKEAMHMPVSFSLYRGTPFIAYADSIGVLRQCDILEALADTVTTQLPSVLEAFYLESLLDKKINLADRLVQLSSLVSLFRLARRVWASPTLTKASRNLTSIIGDPDASSALTLLNQADKQILATYPDFVTLATAAINLWGLLTRVHSLLDYTTDTIYEGSNEEATCGRFLSDALVASTFKQLVLSRSNLARDLLLIYWAVGACLELDDRRARECLDGIETMWRYFGTQSLLLGLFNPLPVQAAEKKRHSRRSSAFVDVSFDITLSKFYGQKGNHTIGHQTPSYYWYSMFQGFICNVAKPADVLSYGLAAFSHSLLAPLTPGLPETSSLFYQLVTWLEFKGQYDLALLFVRYLQCIPTKSFLAGRIMLAQGRFQSAYSYFNNAIDTTMENSFSPAHPLRDLLPQALLDNGVSAYFGHLALWFQTYDAYAEALLLCHRALNELPEQEDSSSRRARDTLWKISFELTLAQQNYHDAYSSMVYLHDKQVQTESLRVLIVTMCAEEKVALLCSFSFPELEASVKVIVWDLIYSIVNFENLSVNYFDVLASFNLSRQDVRGAASVQYHYLLWLTAQSNLSPDVLPNWLDQLVTAARFSSTNLASLPQGSSWLKTLPRFLSEREVVFIAYINSISDLIYSSGRRKVRLVEAGIDTLAPLEVVTHEMLLRLHIILVVQRDFSSIFPHYQLIRNPMPPTEVIKLLLDNQVFPQAIQISLRFQLNLSPVFQRLAAACLKRPELQKEESITEGNPWPLLKSSLDQFSAAHSIKPGEYELATMSTFLAAGWGDNLPTWLLERANNLNQAGVVSLLLHHSYVEQSADLATKYLQKLLDQSTATAPSTFSHFFPINLMDRITNALELKKSEPQLASFRKLLDQYFEHAKDNTAAIMNEKTS</sequence>
<reference evidence="1" key="1">
    <citation type="submission" date="2022-04" db="EMBL/GenBank/DDBJ databases">
        <title>Genome of the entomopathogenic fungus Entomophthora muscae.</title>
        <authorList>
            <person name="Elya C."/>
            <person name="Lovett B.R."/>
            <person name="Lee E."/>
            <person name="Macias A.M."/>
            <person name="Hajek A.E."/>
            <person name="De Bivort B.L."/>
            <person name="Kasson M.T."/>
            <person name="De Fine Licht H.H."/>
            <person name="Stajich J.E."/>
        </authorList>
    </citation>
    <scope>NUCLEOTIDE SEQUENCE</scope>
    <source>
        <strain evidence="1">Berkeley</strain>
    </source>
</reference>
<accession>A0ACC2SZ14</accession>
<dbReference type="EMBL" id="QTSX02003955">
    <property type="protein sequence ID" value="KAJ9067593.1"/>
    <property type="molecule type" value="Genomic_DNA"/>
</dbReference>
<keyword evidence="2" id="KW-1185">Reference proteome</keyword>
<evidence type="ECO:0000313" key="1">
    <source>
        <dbReference type="EMBL" id="KAJ9067593.1"/>
    </source>
</evidence>
<proteinExistence type="predicted"/>
<dbReference type="Proteomes" id="UP001165960">
    <property type="component" value="Unassembled WGS sequence"/>
</dbReference>
<protein>
    <submittedName>
        <fullName evidence="1">Uncharacterized protein</fullName>
    </submittedName>
</protein>
<organism evidence="1 2">
    <name type="scientific">Entomophthora muscae</name>
    <dbReference type="NCBI Taxonomy" id="34485"/>
    <lineage>
        <taxon>Eukaryota</taxon>
        <taxon>Fungi</taxon>
        <taxon>Fungi incertae sedis</taxon>
        <taxon>Zoopagomycota</taxon>
        <taxon>Entomophthoromycotina</taxon>
        <taxon>Entomophthoromycetes</taxon>
        <taxon>Entomophthorales</taxon>
        <taxon>Entomophthoraceae</taxon>
        <taxon>Entomophthora</taxon>
    </lineage>
</organism>